<dbReference type="Pfam" id="PF00132">
    <property type="entry name" value="Hexapep"/>
    <property type="match status" value="1"/>
</dbReference>
<gene>
    <name evidence="4" type="ORF">DB895_13805</name>
</gene>
<dbReference type="InterPro" id="IPR045304">
    <property type="entry name" value="LbH_SAT"/>
</dbReference>
<evidence type="ECO:0000256" key="1">
    <source>
        <dbReference type="ARBA" id="ARBA00007274"/>
    </source>
</evidence>
<organism evidence="4 5">
    <name type="scientific">Flavobacterium psychrotolerans</name>
    <dbReference type="NCBI Taxonomy" id="2169410"/>
    <lineage>
        <taxon>Bacteria</taxon>
        <taxon>Pseudomonadati</taxon>
        <taxon>Bacteroidota</taxon>
        <taxon>Flavobacteriia</taxon>
        <taxon>Flavobacteriales</taxon>
        <taxon>Flavobacteriaceae</taxon>
        <taxon>Flavobacterium</taxon>
    </lineage>
</organism>
<dbReference type="OrthoDB" id="9814490at2"/>
<keyword evidence="5" id="KW-1185">Reference proteome</keyword>
<sequence>MLGQIILSDYKRCNIHKISFWVLLTTFVFQPNPGLKFLTIFRLTQHYRRKNRPLFYFFYFWLRRLKYKYGFDISYRTKMGKGIYIGHFGGVVIHGDAEIGDYCNLSQGMTIGISNHGDKMGVPTIGSHVFFGPGSCVFGNVMVGSHVTIGANAVVTENIPDKYTVLSPKSIQIDKDLSVFFIHNLEK</sequence>
<accession>A0A2U1JFX0</accession>
<evidence type="ECO:0000313" key="5">
    <source>
        <dbReference type="Proteomes" id="UP000245449"/>
    </source>
</evidence>
<evidence type="ECO:0000256" key="2">
    <source>
        <dbReference type="ARBA" id="ARBA00022679"/>
    </source>
</evidence>
<dbReference type="AlphaFoldDB" id="A0A2U1JFX0"/>
<dbReference type="InterPro" id="IPR001451">
    <property type="entry name" value="Hexapep"/>
</dbReference>
<dbReference type="SUPFAM" id="SSF51161">
    <property type="entry name" value="Trimeric LpxA-like enzymes"/>
    <property type="match status" value="1"/>
</dbReference>
<comment type="caution">
    <text evidence="4">The sequence shown here is derived from an EMBL/GenBank/DDBJ whole genome shotgun (WGS) entry which is preliminary data.</text>
</comment>
<dbReference type="InterPro" id="IPR011004">
    <property type="entry name" value="Trimer_LpxA-like_sf"/>
</dbReference>
<name>A0A2U1JFX0_9FLAO</name>
<proteinExistence type="inferred from homology"/>
<dbReference type="Proteomes" id="UP000245449">
    <property type="component" value="Unassembled WGS sequence"/>
</dbReference>
<dbReference type="EMBL" id="QCZI01000028">
    <property type="protein sequence ID" value="PWA03889.1"/>
    <property type="molecule type" value="Genomic_DNA"/>
</dbReference>
<dbReference type="CDD" id="cd03354">
    <property type="entry name" value="LbH_SAT"/>
    <property type="match status" value="1"/>
</dbReference>
<comment type="similarity">
    <text evidence="1">Belongs to the transferase hexapeptide repeat family.</text>
</comment>
<dbReference type="PANTHER" id="PTHR42811">
    <property type="entry name" value="SERINE ACETYLTRANSFERASE"/>
    <property type="match status" value="1"/>
</dbReference>
<dbReference type="GO" id="GO:0016746">
    <property type="term" value="F:acyltransferase activity"/>
    <property type="evidence" value="ECO:0007669"/>
    <property type="project" value="UniProtKB-KW"/>
</dbReference>
<reference evidence="4 5" key="1">
    <citation type="submission" date="2018-04" db="EMBL/GenBank/DDBJ databases">
        <title>Flavobacterium sp. nov., isolated from glacier ice.</title>
        <authorList>
            <person name="Liu Q."/>
            <person name="Xin Y.-H."/>
        </authorList>
    </citation>
    <scope>NUCLEOTIDE SEQUENCE [LARGE SCALE GENOMIC DNA]</scope>
    <source>
        <strain evidence="4 5">RB1R5</strain>
    </source>
</reference>
<evidence type="ECO:0000313" key="4">
    <source>
        <dbReference type="EMBL" id="PWA03889.1"/>
    </source>
</evidence>
<keyword evidence="3" id="KW-0012">Acyltransferase</keyword>
<keyword evidence="2 4" id="KW-0808">Transferase</keyword>
<protein>
    <submittedName>
        <fullName evidence="4">Serine acetyltransferase</fullName>
    </submittedName>
</protein>
<evidence type="ECO:0000256" key="3">
    <source>
        <dbReference type="ARBA" id="ARBA00023315"/>
    </source>
</evidence>
<dbReference type="Gene3D" id="2.160.10.10">
    <property type="entry name" value="Hexapeptide repeat proteins"/>
    <property type="match status" value="1"/>
</dbReference>